<feature type="domain" description="Saccharopine dehydrogenase-like C-terminal" evidence="2">
    <location>
        <begin position="142"/>
        <end position="379"/>
    </location>
</feature>
<dbReference type="Pfam" id="PF16653">
    <property type="entry name" value="Sacchrp_dh_C"/>
    <property type="match status" value="1"/>
</dbReference>
<dbReference type="SUPFAM" id="SSF51735">
    <property type="entry name" value="NAD(P)-binding Rossmann-fold domains"/>
    <property type="match status" value="1"/>
</dbReference>
<comment type="caution">
    <text evidence="3">The sequence shown here is derived from an EMBL/GenBank/DDBJ whole genome shotgun (WGS) entry which is preliminary data.</text>
</comment>
<protein>
    <submittedName>
        <fullName evidence="3">Saccharopine dehydrogenase</fullName>
    </submittedName>
</protein>
<reference evidence="4" key="1">
    <citation type="journal article" date="2015" name="MBio">
        <title>Genome-Resolved Metagenomic Analysis Reveals Roles for Candidate Phyla and Other Microbial Community Members in Biogeochemical Transformations in Oil Reservoirs.</title>
        <authorList>
            <person name="Hu P."/>
            <person name="Tom L."/>
            <person name="Singh A."/>
            <person name="Thomas B.C."/>
            <person name="Baker B.J."/>
            <person name="Piceno Y.M."/>
            <person name="Andersen G.L."/>
            <person name="Banfield J.F."/>
        </authorList>
    </citation>
    <scope>NUCLEOTIDE SEQUENCE [LARGE SCALE GENOMIC DNA]</scope>
</reference>
<dbReference type="GO" id="GO:0016491">
    <property type="term" value="F:oxidoreductase activity"/>
    <property type="evidence" value="ECO:0007669"/>
    <property type="project" value="UniProtKB-KW"/>
</dbReference>
<name>A0A101I5E0_UNCT6</name>
<gene>
    <name evidence="3" type="ORF">XE03_0266</name>
</gene>
<dbReference type="InterPro" id="IPR036291">
    <property type="entry name" value="NAD(P)-bd_dom_sf"/>
</dbReference>
<proteinExistence type="predicted"/>
<dbReference type="Proteomes" id="UP000053467">
    <property type="component" value="Unassembled WGS sequence"/>
</dbReference>
<dbReference type="InterPro" id="IPR032095">
    <property type="entry name" value="Sacchrp_dh-like_C"/>
</dbReference>
<keyword evidence="1" id="KW-0560">Oxidoreductase</keyword>
<dbReference type="EMBL" id="LGGX01000001">
    <property type="protein sequence ID" value="KUK88260.1"/>
    <property type="molecule type" value="Genomic_DNA"/>
</dbReference>
<dbReference type="InterPro" id="IPR051168">
    <property type="entry name" value="AASS"/>
</dbReference>
<organism evidence="3 4">
    <name type="scientific">candidate division TA06 bacterium 34_109</name>
    <dbReference type="NCBI Taxonomy" id="1635277"/>
    <lineage>
        <taxon>Bacteria</taxon>
        <taxon>Bacteria division TA06</taxon>
    </lineage>
</organism>
<dbReference type="Gene3D" id="3.30.360.10">
    <property type="entry name" value="Dihydrodipicolinate Reductase, domain 2"/>
    <property type="match status" value="1"/>
</dbReference>
<evidence type="ECO:0000256" key="1">
    <source>
        <dbReference type="ARBA" id="ARBA00023002"/>
    </source>
</evidence>
<dbReference type="PANTHER" id="PTHR11133:SF22">
    <property type="entry name" value="ALPHA-AMINOADIPIC SEMIALDEHYDE SYNTHASE, MITOCHONDRIAL"/>
    <property type="match status" value="1"/>
</dbReference>
<evidence type="ECO:0000313" key="3">
    <source>
        <dbReference type="EMBL" id="KUK88260.1"/>
    </source>
</evidence>
<dbReference type="PANTHER" id="PTHR11133">
    <property type="entry name" value="SACCHAROPINE DEHYDROGENASE"/>
    <property type="match status" value="1"/>
</dbReference>
<dbReference type="Gene3D" id="3.40.50.720">
    <property type="entry name" value="NAD(P)-binding Rossmann-like Domain"/>
    <property type="match status" value="1"/>
</dbReference>
<evidence type="ECO:0000313" key="4">
    <source>
        <dbReference type="Proteomes" id="UP000053467"/>
    </source>
</evidence>
<dbReference type="AlphaFoldDB" id="A0A101I5E0"/>
<sequence>MSIKIKVLLTKPFNEIELKKGDFMNCIVFGSGRQGIACGEFLFKKNVDVTFVDINSYNLDYLSKLGFKTIKDTIDSPEKVKKLSEGFDLIISALPAKLGKIAQVGAIKSQKNIVDVSYSEDDPLELDSEAKKKNVTIVPDAGVAPGLSNLLAGRIYKSFDRCEKIKILVGGMPEKNLPPLGYTVTWSPEDLISEYERVVKIRKNGKLKTVEPLTGKEDVKFKGFDKIEGFYTDGLRTLLKTLKNVKNLEEKTLRYKGHVEKIKLLKDLGYFKEELNGMKPRQTTIEILKSIKYPDVKDVLLLRVVGEGKIKNKKKILTYEIVDRGDDKHSAMERTTGFSLGIFSYILLTNRFPSGVIPPEIIGFDQNNFKKIVSYLKEMNIKVKFKDENIGK</sequence>
<evidence type="ECO:0000259" key="2">
    <source>
        <dbReference type="Pfam" id="PF16653"/>
    </source>
</evidence>
<dbReference type="SUPFAM" id="SSF55347">
    <property type="entry name" value="Glyceraldehyde-3-phosphate dehydrogenase-like, C-terminal domain"/>
    <property type="match status" value="1"/>
</dbReference>
<accession>A0A101I5E0</accession>